<keyword evidence="3" id="KW-1185">Reference proteome</keyword>
<evidence type="ECO:0000313" key="2">
    <source>
        <dbReference type="EMBL" id="CAI6372882.1"/>
    </source>
</evidence>
<sequence length="853" mass="96441">MNTRAECSPRIIKRITGKEKTDDASIYDFYRQINHLCIIRLENEADKLNYSSWLTRLDSDTSDLKMHLIKILFISLRSDRSFQIFLRPPPDDLTDLELRSDNTMDMVKWLQDNNIVDETLTNEQKKQEILHKRSAAVATNLRSYITLKTSPYFVQSFYVRSDWPIYTWYNPTDIRVPTNHDHNQWELFLNRFEIVTDDKDKNIKHKNECDDIIPIDQISKEVETTFNWHPWSILTSEENRPKRTPGSISIDVDISSQQCNQKQIDEAALAIVFCKEFPGNKIVSRRMYSDTLIPDAKFIYKMTGVTLVDYSNVKLKEVEKLPFTCELKDYKRAAKNICDVKKEKKLCPCEKPMMTIPCRKPIESTCPNEQLAKKASVVHTQSDYCNQNPKKQECKSNSKCLKRNPKRAKPVEPCKFPKDDDDCPPEVVNECDNETKEKNVRSTVLNAGGSSSFNDSSTCDWTLSCSSDSISTRQPERARSGGNVDCASTLSDHVSRLEPEVLKSASPMHCSCSSLHRMAATPPRHSPGAAVESVRKRPREHHRGRRELGNRDIENSERTARNGGRADEATFGSGRRREQRASTPEPLIPHGQGLRIGQRHRPERDLQNRVYQIFRPDTSVVSLSECLDRRRGGLQQQQQHEPAGPSGDNRSDTAWDPDAGGSYSAFSATLRSRPPTPAPVDLLPAIDYRSAAISAARSAENDDLSDECDDSDSDRRQSWTRVVWTNNHRFIGADDENNKNDFGDTAGSVSTSSAASYDGSVEMRREDDILQLPASDDDRFLSGDDDDDDDDEDDDDVVSLQREDAASAPGSSNTWPWSSSSTGDSRSGPRVREFGDVAAPDRYDGYGTSCSSE</sequence>
<dbReference type="AlphaFoldDB" id="A0AAV0XZJ9"/>
<feature type="compositionally biased region" description="Basic residues" evidence="1">
    <location>
        <begin position="536"/>
        <end position="545"/>
    </location>
</feature>
<gene>
    <name evidence="2" type="ORF">MEUPH1_LOCUS26697</name>
</gene>
<organism evidence="2 3">
    <name type="scientific">Macrosiphum euphorbiae</name>
    <name type="common">potato aphid</name>
    <dbReference type="NCBI Taxonomy" id="13131"/>
    <lineage>
        <taxon>Eukaryota</taxon>
        <taxon>Metazoa</taxon>
        <taxon>Ecdysozoa</taxon>
        <taxon>Arthropoda</taxon>
        <taxon>Hexapoda</taxon>
        <taxon>Insecta</taxon>
        <taxon>Pterygota</taxon>
        <taxon>Neoptera</taxon>
        <taxon>Paraneoptera</taxon>
        <taxon>Hemiptera</taxon>
        <taxon>Sternorrhyncha</taxon>
        <taxon>Aphidomorpha</taxon>
        <taxon>Aphidoidea</taxon>
        <taxon>Aphididae</taxon>
        <taxon>Macrosiphini</taxon>
        <taxon>Macrosiphum</taxon>
    </lineage>
</organism>
<comment type="caution">
    <text evidence="2">The sequence shown here is derived from an EMBL/GenBank/DDBJ whole genome shotgun (WGS) entry which is preliminary data.</text>
</comment>
<evidence type="ECO:0000313" key="3">
    <source>
        <dbReference type="Proteomes" id="UP001160148"/>
    </source>
</evidence>
<feature type="compositionally biased region" description="Acidic residues" evidence="1">
    <location>
        <begin position="783"/>
        <end position="797"/>
    </location>
</feature>
<evidence type="ECO:0000256" key="1">
    <source>
        <dbReference type="SAM" id="MobiDB-lite"/>
    </source>
</evidence>
<feature type="compositionally biased region" description="Low complexity" evidence="1">
    <location>
        <begin position="809"/>
        <end position="828"/>
    </location>
</feature>
<protein>
    <submittedName>
        <fullName evidence="2">Uncharacterized protein</fullName>
    </submittedName>
</protein>
<feature type="compositionally biased region" description="Acidic residues" evidence="1">
    <location>
        <begin position="701"/>
        <end position="712"/>
    </location>
</feature>
<feature type="compositionally biased region" description="Basic and acidic residues" evidence="1">
    <location>
        <begin position="830"/>
        <end position="844"/>
    </location>
</feature>
<accession>A0AAV0XZJ9</accession>
<proteinExistence type="predicted"/>
<dbReference type="EMBL" id="CARXXK010001085">
    <property type="protein sequence ID" value="CAI6372882.1"/>
    <property type="molecule type" value="Genomic_DNA"/>
</dbReference>
<feature type="region of interest" description="Disordered" evidence="1">
    <location>
        <begin position="518"/>
        <end position="603"/>
    </location>
</feature>
<name>A0AAV0XZJ9_9HEMI</name>
<feature type="region of interest" description="Disordered" evidence="1">
    <location>
        <begin position="731"/>
        <end position="853"/>
    </location>
</feature>
<feature type="region of interest" description="Disordered" evidence="1">
    <location>
        <begin position="629"/>
        <end position="678"/>
    </location>
</feature>
<feature type="region of interest" description="Disordered" evidence="1">
    <location>
        <begin position="697"/>
        <end position="716"/>
    </location>
</feature>
<dbReference type="Proteomes" id="UP001160148">
    <property type="component" value="Unassembled WGS sequence"/>
</dbReference>
<feature type="compositionally biased region" description="Low complexity" evidence="1">
    <location>
        <begin position="743"/>
        <end position="760"/>
    </location>
</feature>
<reference evidence="2 3" key="1">
    <citation type="submission" date="2023-01" db="EMBL/GenBank/DDBJ databases">
        <authorList>
            <person name="Whitehead M."/>
        </authorList>
    </citation>
    <scope>NUCLEOTIDE SEQUENCE [LARGE SCALE GENOMIC DNA]</scope>
</reference>
<feature type="compositionally biased region" description="Basic and acidic residues" evidence="1">
    <location>
        <begin position="546"/>
        <end position="568"/>
    </location>
</feature>